<reference evidence="2" key="1">
    <citation type="submission" date="2019-03" db="EMBL/GenBank/DDBJ databases">
        <title>Lake Tanganyika Metagenome-Assembled Genomes (MAGs).</title>
        <authorList>
            <person name="Tran P."/>
        </authorList>
    </citation>
    <scope>NUCLEOTIDE SEQUENCE</scope>
    <source>
        <strain evidence="2">K_DeepCast_150m_m2_040</strain>
    </source>
</reference>
<feature type="transmembrane region" description="Helical" evidence="1">
    <location>
        <begin position="21"/>
        <end position="40"/>
    </location>
</feature>
<name>A0A937XC59_UNCW3</name>
<accession>A0A937XC59</accession>
<keyword evidence="1" id="KW-1133">Transmembrane helix</keyword>
<dbReference type="EMBL" id="VGIR01000001">
    <property type="protein sequence ID" value="MBM3330292.1"/>
    <property type="molecule type" value="Genomic_DNA"/>
</dbReference>
<keyword evidence="1" id="KW-0472">Membrane</keyword>
<evidence type="ECO:0000313" key="2">
    <source>
        <dbReference type="EMBL" id="MBM3330292.1"/>
    </source>
</evidence>
<dbReference type="Proteomes" id="UP000779900">
    <property type="component" value="Unassembled WGS sequence"/>
</dbReference>
<sequence>MPERTLADRLGRQMRGSRSRGYWLSVLVLTAVGAAVMMFWPSQPERPLLSRPSLPRPEFRVVGVTDVSSSRVERLNLAVLVLPGMPTETLQAVLDWALYSTLEEYNGHRKRRVRVIWAYAVEDSTRPLWQWRGLGIWADPQLPELLKPARSGGDAVRVGPVEYDFTNPVSLNQQIGR</sequence>
<gene>
    <name evidence="2" type="ORF">FJY68_00395</name>
</gene>
<keyword evidence="1" id="KW-0812">Transmembrane</keyword>
<evidence type="ECO:0000256" key="1">
    <source>
        <dbReference type="SAM" id="Phobius"/>
    </source>
</evidence>
<protein>
    <submittedName>
        <fullName evidence="2">Uncharacterized protein</fullName>
    </submittedName>
</protein>
<comment type="caution">
    <text evidence="2">The sequence shown here is derived from an EMBL/GenBank/DDBJ whole genome shotgun (WGS) entry which is preliminary data.</text>
</comment>
<evidence type="ECO:0000313" key="3">
    <source>
        <dbReference type="Proteomes" id="UP000779900"/>
    </source>
</evidence>
<dbReference type="AlphaFoldDB" id="A0A937XC59"/>
<proteinExistence type="predicted"/>
<organism evidence="2 3">
    <name type="scientific">candidate division WOR-3 bacterium</name>
    <dbReference type="NCBI Taxonomy" id="2052148"/>
    <lineage>
        <taxon>Bacteria</taxon>
        <taxon>Bacteria division WOR-3</taxon>
    </lineage>
</organism>